<dbReference type="InterPro" id="IPR011989">
    <property type="entry name" value="ARM-like"/>
</dbReference>
<gene>
    <name evidence="1" type="ORF">UFOPK4112_01948</name>
</gene>
<evidence type="ECO:0000313" key="1">
    <source>
        <dbReference type="EMBL" id="CAB5033677.1"/>
    </source>
</evidence>
<proteinExistence type="predicted"/>
<dbReference type="Gene3D" id="1.25.10.10">
    <property type="entry name" value="Leucine-rich Repeat Variant"/>
    <property type="match status" value="1"/>
</dbReference>
<dbReference type="EMBL" id="CAFBPM010000047">
    <property type="protein sequence ID" value="CAB5033677.1"/>
    <property type="molecule type" value="Genomic_DNA"/>
</dbReference>
<reference evidence="1" key="1">
    <citation type="submission" date="2020-05" db="EMBL/GenBank/DDBJ databases">
        <authorList>
            <person name="Chiriac C."/>
            <person name="Salcher M."/>
            <person name="Ghai R."/>
            <person name="Kavagutti S V."/>
        </authorList>
    </citation>
    <scope>NUCLEOTIDE SEQUENCE</scope>
</reference>
<name>A0A6J7RXT5_9ZZZZ</name>
<protein>
    <submittedName>
        <fullName evidence="1">Unannotated protein</fullName>
    </submittedName>
</protein>
<dbReference type="AlphaFoldDB" id="A0A6J7RXT5"/>
<dbReference type="Pfam" id="PF13646">
    <property type="entry name" value="HEAT_2"/>
    <property type="match status" value="1"/>
</dbReference>
<sequence length="273" mass="29270">MLISVTQVLAAQTHNKAQAELLLNGDKGVEVQLEVRQMPLTQVLASIINKTKIPIHYSVLPEGLVTATCVGSSLKQVLECLLDHKADLIVRNQNDSNTENTPDQIAEAWILGSKLGGVVAKVECPATIDKGSLKLQQDDPDSDTNPDRTEALLKAAQSKNPEERAQAMGGFIAGGRKGDAAIKAALEQGLTDQNEMVRAQAISSFSRREGSGATTALQEALRDPSVQVRIMAVDGIFDDKALLQQAINDSDETVRNMAIAKLEALTQINKNAP</sequence>
<accession>A0A6J7RXT5</accession>
<dbReference type="SUPFAM" id="SSF48371">
    <property type="entry name" value="ARM repeat"/>
    <property type="match status" value="1"/>
</dbReference>
<dbReference type="InterPro" id="IPR016024">
    <property type="entry name" value="ARM-type_fold"/>
</dbReference>
<organism evidence="1">
    <name type="scientific">freshwater metagenome</name>
    <dbReference type="NCBI Taxonomy" id="449393"/>
    <lineage>
        <taxon>unclassified sequences</taxon>
        <taxon>metagenomes</taxon>
        <taxon>ecological metagenomes</taxon>
    </lineage>
</organism>